<evidence type="ECO:0000313" key="1">
    <source>
        <dbReference type="EMBL" id="CAG6391466.1"/>
    </source>
</evidence>
<dbReference type="Pfam" id="PF20062">
    <property type="entry name" value="DUF6461"/>
    <property type="match status" value="1"/>
</dbReference>
<name>A0A9W4GQD6_9ACTN</name>
<dbReference type="EMBL" id="CAJSLV010000024">
    <property type="protein sequence ID" value="CAG6391466.1"/>
    <property type="molecule type" value="Genomic_DNA"/>
</dbReference>
<dbReference type="Proteomes" id="UP001152519">
    <property type="component" value="Unassembled WGS sequence"/>
</dbReference>
<protein>
    <submittedName>
        <fullName evidence="1">Uncharacterized protein</fullName>
    </submittedName>
</protein>
<reference evidence="1" key="1">
    <citation type="submission" date="2021-05" db="EMBL/GenBank/DDBJ databases">
        <authorList>
            <person name="Arsene-Ploetze F."/>
        </authorList>
    </citation>
    <scope>NUCLEOTIDE SEQUENCE</scope>
    <source>
        <strain evidence="1">DSM 42138</strain>
    </source>
</reference>
<proteinExistence type="predicted"/>
<dbReference type="InterPro" id="IPR045592">
    <property type="entry name" value="DUF6461"/>
</dbReference>
<comment type="caution">
    <text evidence="1">The sequence shown here is derived from an EMBL/GenBank/DDBJ whole genome shotgun (WGS) entry which is preliminary data.</text>
</comment>
<gene>
    <name evidence="1" type="ORF">SCOCK_120102</name>
</gene>
<evidence type="ECO:0000313" key="2">
    <source>
        <dbReference type="Proteomes" id="UP001152519"/>
    </source>
</evidence>
<dbReference type="AlphaFoldDB" id="A0A9W4GQD6"/>
<accession>A0A9W4GQD6</accession>
<dbReference type="RefSeq" id="WP_251485125.1">
    <property type="nucleotide sequence ID" value="NZ_CAJSLV010000024.1"/>
</dbReference>
<sequence length="239" mass="25298">MTSATAADYAWIRTPSLFSFARDVGYAVTLVRGATPDEVLSRAGAEARRVCAGGDELIAAYWDFAEEGGLYDSSLVGAFTLPGEGGDWTLVLELGGDSAMTPRLSAELSAGTRVVAHTGNGGKPLDFFHWYEDGELRTSFEGPWHRTGATPDALNADLADLGFDPFGDPGDPAPDRKATVLALTERLTGVRLTAGTLAAADYEVGEIPDEPTGDWSRAAADITDAHGARTFAQFRIDPL</sequence>
<organism evidence="1 2">
    <name type="scientific">Actinacidiphila cocklensis</name>
    <dbReference type="NCBI Taxonomy" id="887465"/>
    <lineage>
        <taxon>Bacteria</taxon>
        <taxon>Bacillati</taxon>
        <taxon>Actinomycetota</taxon>
        <taxon>Actinomycetes</taxon>
        <taxon>Kitasatosporales</taxon>
        <taxon>Streptomycetaceae</taxon>
        <taxon>Actinacidiphila</taxon>
    </lineage>
</organism>
<keyword evidence="2" id="KW-1185">Reference proteome</keyword>